<feature type="compositionally biased region" description="Basic and acidic residues" evidence="1">
    <location>
        <begin position="101"/>
        <end position="112"/>
    </location>
</feature>
<dbReference type="PROSITE" id="PS50330">
    <property type="entry name" value="UIM"/>
    <property type="match status" value="1"/>
</dbReference>
<dbReference type="AlphaFoldDB" id="A0A914WSX0"/>
<feature type="compositionally biased region" description="Low complexity" evidence="1">
    <location>
        <begin position="134"/>
        <end position="165"/>
    </location>
</feature>
<dbReference type="Proteomes" id="UP000887566">
    <property type="component" value="Unplaced"/>
</dbReference>
<evidence type="ECO:0000313" key="2">
    <source>
        <dbReference type="Proteomes" id="UP000887566"/>
    </source>
</evidence>
<reference evidence="3" key="1">
    <citation type="submission" date="2022-11" db="UniProtKB">
        <authorList>
            <consortium name="WormBaseParasite"/>
        </authorList>
    </citation>
    <scope>IDENTIFICATION</scope>
</reference>
<dbReference type="GO" id="GO:0005768">
    <property type="term" value="C:endosome"/>
    <property type="evidence" value="ECO:0007669"/>
    <property type="project" value="TreeGrafter"/>
</dbReference>
<name>A0A914WSX0_9BILA</name>
<dbReference type="GO" id="GO:0006897">
    <property type="term" value="P:endocytosis"/>
    <property type="evidence" value="ECO:0007669"/>
    <property type="project" value="TreeGrafter"/>
</dbReference>
<feature type="compositionally biased region" description="Low complexity" evidence="1">
    <location>
        <begin position="368"/>
        <end position="378"/>
    </location>
</feature>
<dbReference type="GO" id="GO:0005886">
    <property type="term" value="C:plasma membrane"/>
    <property type="evidence" value="ECO:0007669"/>
    <property type="project" value="TreeGrafter"/>
</dbReference>
<feature type="compositionally biased region" description="Polar residues" evidence="1">
    <location>
        <begin position="8"/>
        <end position="18"/>
    </location>
</feature>
<dbReference type="GO" id="GO:0030276">
    <property type="term" value="F:clathrin binding"/>
    <property type="evidence" value="ECO:0007669"/>
    <property type="project" value="TreeGrafter"/>
</dbReference>
<feature type="compositionally biased region" description="Basic and acidic residues" evidence="1">
    <location>
        <begin position="48"/>
        <end position="59"/>
    </location>
</feature>
<dbReference type="GO" id="GO:0030125">
    <property type="term" value="C:clathrin vesicle coat"/>
    <property type="evidence" value="ECO:0007669"/>
    <property type="project" value="TreeGrafter"/>
</dbReference>
<accession>A0A914WSX0</accession>
<dbReference type="PANTHER" id="PTHR12276:SF115">
    <property type="entry name" value="FI19443P1"/>
    <property type="match status" value="1"/>
</dbReference>
<feature type="compositionally biased region" description="Basic residues" evidence="1">
    <location>
        <begin position="37"/>
        <end position="47"/>
    </location>
</feature>
<dbReference type="InterPro" id="IPR003903">
    <property type="entry name" value="UIM_dom"/>
</dbReference>
<organism evidence="2 3">
    <name type="scientific">Plectus sambesii</name>
    <dbReference type="NCBI Taxonomy" id="2011161"/>
    <lineage>
        <taxon>Eukaryota</taxon>
        <taxon>Metazoa</taxon>
        <taxon>Ecdysozoa</taxon>
        <taxon>Nematoda</taxon>
        <taxon>Chromadorea</taxon>
        <taxon>Plectida</taxon>
        <taxon>Plectina</taxon>
        <taxon>Plectoidea</taxon>
        <taxon>Plectidae</taxon>
        <taxon>Plectus</taxon>
    </lineage>
</organism>
<protein>
    <submittedName>
        <fullName evidence="3">Epsin-2</fullName>
    </submittedName>
</protein>
<feature type="compositionally biased region" description="Polar residues" evidence="1">
    <location>
        <begin position="314"/>
        <end position="351"/>
    </location>
</feature>
<dbReference type="WBParaSite" id="PSAMB.scaffold4757size13636.g25093.t1">
    <property type="protein sequence ID" value="PSAMB.scaffold4757size13636.g25093.t1"/>
    <property type="gene ID" value="PSAMB.scaffold4757size13636.g25093"/>
</dbReference>
<sequence>MMARKRFAQNNQSISSDGLNHRMPKSDTYADGEHHRASSGRGRRRHSDRIGDPELEEVRPSSIGEEELQLQIALAMSREESQREEELRKGDDIRLQMALSESRKADSIHSNDSHLGAVGGAPPPQSSGSAIDDLLSLNLGASSNSPAYNTATASASPWGAGAGAPAPDPWMTNGASAHPPADPWAPTMSTSAAPSIRPTNDPWATPVLPKTNGSPVKAVNDPWAPFDSDSPRLGEFDGLNGMNNGQHKASMNLSDSVFDTNGLSSSLPLEDSARKQRSNVKTPETFLGENSALVNLDNLMGPSNSLGAAKASNPFLSSTQPTNPFEAQQRPSPTLNQMRAQGINQPSTSTPAAAGSVDWGLPQPLQPQPSAAANNPFL</sequence>
<evidence type="ECO:0000313" key="3">
    <source>
        <dbReference type="WBParaSite" id="PSAMB.scaffold4757size13636.g25093.t1"/>
    </source>
</evidence>
<keyword evidence="2" id="KW-1185">Reference proteome</keyword>
<feature type="region of interest" description="Disordered" evidence="1">
    <location>
        <begin position="299"/>
        <end position="378"/>
    </location>
</feature>
<feature type="compositionally biased region" description="Basic and acidic residues" evidence="1">
    <location>
        <begin position="77"/>
        <end position="94"/>
    </location>
</feature>
<feature type="region of interest" description="Disordered" evidence="1">
    <location>
        <begin position="1"/>
        <end position="285"/>
    </location>
</feature>
<dbReference type="PANTHER" id="PTHR12276">
    <property type="entry name" value="EPSIN/ENT-RELATED"/>
    <property type="match status" value="1"/>
</dbReference>
<proteinExistence type="predicted"/>
<evidence type="ECO:0000256" key="1">
    <source>
        <dbReference type="SAM" id="MobiDB-lite"/>
    </source>
</evidence>
<feature type="compositionally biased region" description="Polar residues" evidence="1">
    <location>
        <begin position="241"/>
        <end position="267"/>
    </location>
</feature>
<dbReference type="GO" id="GO:0005543">
    <property type="term" value="F:phospholipid binding"/>
    <property type="evidence" value="ECO:0007669"/>
    <property type="project" value="TreeGrafter"/>
</dbReference>